<evidence type="ECO:0000256" key="1">
    <source>
        <dbReference type="SAM" id="Phobius"/>
    </source>
</evidence>
<dbReference type="AlphaFoldDB" id="A0A1L9RPS7"/>
<dbReference type="RefSeq" id="XP_040690636.1">
    <property type="nucleotide sequence ID" value="XM_040834918.1"/>
</dbReference>
<dbReference type="Proteomes" id="UP000184383">
    <property type="component" value="Unassembled WGS sequence"/>
</dbReference>
<reference evidence="3" key="1">
    <citation type="journal article" date="2017" name="Genome Biol.">
        <title>Comparative genomics reveals high biological diversity and specific adaptations in the industrially and medically important fungal genus Aspergillus.</title>
        <authorList>
            <person name="de Vries R.P."/>
            <person name="Riley R."/>
            <person name="Wiebenga A."/>
            <person name="Aguilar-Osorio G."/>
            <person name="Amillis S."/>
            <person name="Uchima C.A."/>
            <person name="Anderluh G."/>
            <person name="Asadollahi M."/>
            <person name="Askin M."/>
            <person name="Barry K."/>
            <person name="Battaglia E."/>
            <person name="Bayram O."/>
            <person name="Benocci T."/>
            <person name="Braus-Stromeyer S.A."/>
            <person name="Caldana C."/>
            <person name="Canovas D."/>
            <person name="Cerqueira G.C."/>
            <person name="Chen F."/>
            <person name="Chen W."/>
            <person name="Choi C."/>
            <person name="Clum A."/>
            <person name="Dos Santos R.A."/>
            <person name="Damasio A.R."/>
            <person name="Diallinas G."/>
            <person name="Emri T."/>
            <person name="Fekete E."/>
            <person name="Flipphi M."/>
            <person name="Freyberg S."/>
            <person name="Gallo A."/>
            <person name="Gournas C."/>
            <person name="Habgood R."/>
            <person name="Hainaut M."/>
            <person name="Harispe M.L."/>
            <person name="Henrissat B."/>
            <person name="Hilden K.S."/>
            <person name="Hope R."/>
            <person name="Hossain A."/>
            <person name="Karabika E."/>
            <person name="Karaffa L."/>
            <person name="Karanyi Z."/>
            <person name="Krasevec N."/>
            <person name="Kuo A."/>
            <person name="Kusch H."/>
            <person name="LaButti K."/>
            <person name="Lagendijk E.L."/>
            <person name="Lapidus A."/>
            <person name="Levasseur A."/>
            <person name="Lindquist E."/>
            <person name="Lipzen A."/>
            <person name="Logrieco A.F."/>
            <person name="MacCabe A."/>
            <person name="Maekelae M.R."/>
            <person name="Malavazi I."/>
            <person name="Melin P."/>
            <person name="Meyer V."/>
            <person name="Mielnichuk N."/>
            <person name="Miskei M."/>
            <person name="Molnar A.P."/>
            <person name="Mule G."/>
            <person name="Ngan C.Y."/>
            <person name="Orejas M."/>
            <person name="Orosz E."/>
            <person name="Ouedraogo J.P."/>
            <person name="Overkamp K.M."/>
            <person name="Park H.-S."/>
            <person name="Perrone G."/>
            <person name="Piumi F."/>
            <person name="Punt P.J."/>
            <person name="Ram A.F."/>
            <person name="Ramon A."/>
            <person name="Rauscher S."/>
            <person name="Record E."/>
            <person name="Riano-Pachon D.M."/>
            <person name="Robert V."/>
            <person name="Roehrig J."/>
            <person name="Ruller R."/>
            <person name="Salamov A."/>
            <person name="Salih N.S."/>
            <person name="Samson R.A."/>
            <person name="Sandor E."/>
            <person name="Sanguinetti M."/>
            <person name="Schuetze T."/>
            <person name="Sepcic K."/>
            <person name="Shelest E."/>
            <person name="Sherlock G."/>
            <person name="Sophianopoulou V."/>
            <person name="Squina F.M."/>
            <person name="Sun H."/>
            <person name="Susca A."/>
            <person name="Todd R.B."/>
            <person name="Tsang A."/>
            <person name="Unkles S.E."/>
            <person name="van de Wiele N."/>
            <person name="van Rossen-Uffink D."/>
            <person name="Oliveira J.V."/>
            <person name="Vesth T.C."/>
            <person name="Visser J."/>
            <person name="Yu J.-H."/>
            <person name="Zhou M."/>
            <person name="Andersen M.R."/>
            <person name="Archer D.B."/>
            <person name="Baker S.E."/>
            <person name="Benoit I."/>
            <person name="Brakhage A.A."/>
            <person name="Braus G.H."/>
            <person name="Fischer R."/>
            <person name="Frisvad J.C."/>
            <person name="Goldman G.H."/>
            <person name="Houbraken J."/>
            <person name="Oakley B."/>
            <person name="Pocsi I."/>
            <person name="Scazzocchio C."/>
            <person name="Seiboth B."/>
            <person name="vanKuyk P.A."/>
            <person name="Wortman J."/>
            <person name="Dyer P.S."/>
            <person name="Grigoriev I.V."/>
        </authorList>
    </citation>
    <scope>NUCLEOTIDE SEQUENCE [LARGE SCALE GENOMIC DNA]</scope>
    <source>
        <strain evidence="3">DTO 134E9</strain>
    </source>
</reference>
<dbReference type="STRING" id="1073089.A0A1L9RPS7"/>
<keyword evidence="1" id="KW-1133">Transmembrane helix</keyword>
<keyword evidence="3" id="KW-1185">Reference proteome</keyword>
<accession>A0A1L9RPS7</accession>
<name>A0A1L9RPS7_ASPWE</name>
<dbReference type="EMBL" id="KV878211">
    <property type="protein sequence ID" value="OJJ36960.1"/>
    <property type="molecule type" value="Genomic_DNA"/>
</dbReference>
<sequence>MPIGLIRRYHQAVWDVWAMSPLGGQGSLRLMYRTNSTDVATEGLRYWDSGPLGNLFAYTWIGVDHDGAYPLSMRDVYMTGLMQSTNIKIRPLDQWGNVKIPRLPKANSSHTDSEGRFHIAKNASRPEEYSSLLGLPIVGLSDLHAARMQFTVETTYVEVSCPQAEFIDIADMSDFNMSMNVTCPGCSDGNVKVVRTNALLGPPAPGLTDAEQANATYTQPRSIQFTSSGLPGRSQVACPVTQRPVETFIECIEGNCAATKIRPSTTDHRSGNYTSFDYWATVVLDMISKASQQYTGADSVIVGASTSELFLNNSDTLPLETTEDWSYGDGSVNLSSVSPELFSARASVMLNTALQVFMCPTGFAGDLSTNLSSYGPDHIPADGLTVFSANALTLEAGPIREGLAIEFNTPFIAASTNATLTRHTEVYRPNYVWVILLVISTVLLLGIAMVGLSLRFATMAPNIFDPVMGLTYRNENMPLHKTPLDADDRAEAIANDRVRLGYMEDDGIQAKITFGNEANVSPLRKGRLYY</sequence>
<dbReference type="VEuPathDB" id="FungiDB:ASPWEDRAFT_38621"/>
<protein>
    <submittedName>
        <fullName evidence="2">Uncharacterized protein</fullName>
    </submittedName>
</protein>
<organism evidence="2 3">
    <name type="scientific">Aspergillus wentii DTO 134E9</name>
    <dbReference type="NCBI Taxonomy" id="1073089"/>
    <lineage>
        <taxon>Eukaryota</taxon>
        <taxon>Fungi</taxon>
        <taxon>Dikarya</taxon>
        <taxon>Ascomycota</taxon>
        <taxon>Pezizomycotina</taxon>
        <taxon>Eurotiomycetes</taxon>
        <taxon>Eurotiomycetidae</taxon>
        <taxon>Eurotiales</taxon>
        <taxon>Aspergillaceae</taxon>
        <taxon>Aspergillus</taxon>
        <taxon>Aspergillus subgen. Cremei</taxon>
    </lineage>
</organism>
<proteinExistence type="predicted"/>
<dbReference type="GeneID" id="63750766"/>
<dbReference type="OrthoDB" id="3692311at2759"/>
<keyword evidence="1" id="KW-0472">Membrane</keyword>
<feature type="transmembrane region" description="Helical" evidence="1">
    <location>
        <begin position="431"/>
        <end position="454"/>
    </location>
</feature>
<keyword evidence="1" id="KW-0812">Transmembrane</keyword>
<evidence type="ECO:0000313" key="2">
    <source>
        <dbReference type="EMBL" id="OJJ36960.1"/>
    </source>
</evidence>
<evidence type="ECO:0000313" key="3">
    <source>
        <dbReference type="Proteomes" id="UP000184383"/>
    </source>
</evidence>
<gene>
    <name evidence="2" type="ORF">ASPWEDRAFT_38621</name>
</gene>